<accession>A0A8C4N5G2</accession>
<dbReference type="CDD" id="cd00096">
    <property type="entry name" value="Ig"/>
    <property type="match status" value="4"/>
</dbReference>
<evidence type="ECO:0000256" key="4">
    <source>
        <dbReference type="SAM" id="SignalP"/>
    </source>
</evidence>
<dbReference type="InterPro" id="IPR042836">
    <property type="entry name" value="SIG15"/>
</dbReference>
<dbReference type="Pfam" id="PF00047">
    <property type="entry name" value="ig"/>
    <property type="match status" value="2"/>
</dbReference>
<feature type="chain" id="PRO_5034925985" description="Ig-like domain-containing protein" evidence="4">
    <location>
        <begin position="18"/>
        <end position="1009"/>
    </location>
</feature>
<dbReference type="PROSITE" id="PS50835">
    <property type="entry name" value="IG_LIKE"/>
    <property type="match status" value="8"/>
</dbReference>
<proteinExistence type="predicted"/>
<name>A0A8C4N5G2_EPTBU</name>
<feature type="domain" description="Ig-like" evidence="5">
    <location>
        <begin position="160"/>
        <end position="248"/>
    </location>
</feature>
<evidence type="ECO:0000313" key="6">
    <source>
        <dbReference type="Ensembl" id="ENSEBUP00000002680.1"/>
    </source>
</evidence>
<evidence type="ECO:0000259" key="5">
    <source>
        <dbReference type="PROSITE" id="PS50835"/>
    </source>
</evidence>
<feature type="domain" description="Ig-like" evidence="5">
    <location>
        <begin position="642"/>
        <end position="736"/>
    </location>
</feature>
<dbReference type="Gene3D" id="2.60.40.10">
    <property type="entry name" value="Immunoglobulins"/>
    <property type="match status" value="9"/>
</dbReference>
<dbReference type="InterPro" id="IPR003598">
    <property type="entry name" value="Ig_sub2"/>
</dbReference>
<dbReference type="SMART" id="SM00406">
    <property type="entry name" value="IGv"/>
    <property type="match status" value="1"/>
</dbReference>
<feature type="domain" description="Ig-like" evidence="5">
    <location>
        <begin position="358"/>
        <end position="451"/>
    </location>
</feature>
<keyword evidence="7" id="KW-1185">Reference proteome</keyword>
<dbReference type="InterPro" id="IPR007110">
    <property type="entry name" value="Ig-like_dom"/>
</dbReference>
<feature type="signal peptide" evidence="4">
    <location>
        <begin position="1"/>
        <end position="17"/>
    </location>
</feature>
<evidence type="ECO:0000256" key="2">
    <source>
        <dbReference type="SAM" id="MobiDB-lite"/>
    </source>
</evidence>
<dbReference type="AlphaFoldDB" id="A0A8C4N5G2"/>
<sequence length="1009" mass="115993">MMIVHSYFIIFSAIVLSGLQIQTTDVCTKVGTIKLCVEREVIGVRGDDLILPCQLSHNEGNNIKDFIFIWYKFYSGKPNVIFKSSENVMRDSFKGRIQSLGNSNMGNGSVRIRDLKMEDQGMYKCRFEFYMWGGWFSRWNYDGFQAGTGKDTNVRVDVRPKILEVHREVMNSSTSWKLFCEAEVKPTPNISWRNPEDLLGNGSEILVNLKYQNELQMIITKHNITEEDRDGNYSCLIWNQLSVEKEFIFYKSLRQKILDVWRKFVNSSTSWKLFCEIETKPRPNTTWCNSQGLLLNGSDIQINPNEQNVLQKIITSYHITGEVAGGNYSCLVQNQQSAEKEFVFAKSQILSLYKSLRPKILEIWNQLINSGTSWRLFCEAEAKPRPNITWWNPHGLLLNGSEIIMIANMENELHIISSYNITGEDSEGNYSCRVQNQHGVANGYIFYKSLHPKILHVWKEFITSSKSWRLFCEAEAKPGPKTTWWNPQGLLLNESETAVSPINPSKFQKIITTYNITDEDPEGKYSCVVRNQHGVAKEHVIYKSLRPKIFHTWKEFVSSSTSWRLFCEAKATPEPKITWWNPQGRLLNRSETSVSPINQSEFQKIFSSYNITGEDPEGNYSCVVRSQYGAVKGFVPYNSLRPKILGIWMEFLNSSKSWKLLCEAEAKPVRNITWWNPQERLVNVSKILVSPSNQIEAQKIITSYNITEEDPEGNYSCLVRNKYGAAKGFVFYKSLRPNILHVWREFERSNTSWRLFCKTEAKQRQNITWWNPQGLLLNGNDKLVIARDQNYIQEIIGVYNIKEEDPEGNYSCLVQNQHGVAKGFVFYKSMRPKILHVWREFLNSSNSWRLFCEAEAKPGSNITWWSPQGFINGSEIRVSSNHQNEFQKIISSYKLTEDDPEGNYSCLVQNQYGAVKESVFYGEFKQKSDAEGITGSVLGGSAASILILLLLLIVAWVYYIYKKQQNPAEEEESQGFKQCCEEEAFPMSPSPSCTSPGDIDKTTTPAPIQ</sequence>
<dbReference type="PANTHER" id="PTHR46942">
    <property type="entry name" value="SIALIC ACID-BINDING IG-LIKE LECTIN 15"/>
    <property type="match status" value="1"/>
</dbReference>
<evidence type="ECO:0000313" key="7">
    <source>
        <dbReference type="Proteomes" id="UP000694388"/>
    </source>
</evidence>
<dbReference type="Proteomes" id="UP000694388">
    <property type="component" value="Unplaced"/>
</dbReference>
<dbReference type="PANTHER" id="PTHR46942:SF1">
    <property type="entry name" value="SIALIC ACID-BINDING IG-LIKE LECTIN 15"/>
    <property type="match status" value="1"/>
</dbReference>
<dbReference type="InterPro" id="IPR036179">
    <property type="entry name" value="Ig-like_dom_sf"/>
</dbReference>
<organism evidence="6 7">
    <name type="scientific">Eptatretus burgeri</name>
    <name type="common">Inshore hagfish</name>
    <dbReference type="NCBI Taxonomy" id="7764"/>
    <lineage>
        <taxon>Eukaryota</taxon>
        <taxon>Metazoa</taxon>
        <taxon>Chordata</taxon>
        <taxon>Craniata</taxon>
        <taxon>Vertebrata</taxon>
        <taxon>Cyclostomata</taxon>
        <taxon>Myxini</taxon>
        <taxon>Myxiniformes</taxon>
        <taxon>Myxinidae</taxon>
        <taxon>Eptatretinae</taxon>
        <taxon>Eptatretus</taxon>
    </lineage>
</organism>
<dbReference type="InterPro" id="IPR013151">
    <property type="entry name" value="Immunoglobulin_dom"/>
</dbReference>
<dbReference type="InterPro" id="IPR013106">
    <property type="entry name" value="Ig_V-set"/>
</dbReference>
<protein>
    <recommendedName>
        <fullName evidence="5">Ig-like domain-containing protein</fullName>
    </recommendedName>
</protein>
<evidence type="ECO:0000256" key="3">
    <source>
        <dbReference type="SAM" id="Phobius"/>
    </source>
</evidence>
<dbReference type="Pfam" id="PF07686">
    <property type="entry name" value="V-set"/>
    <property type="match status" value="1"/>
</dbReference>
<feature type="transmembrane region" description="Helical" evidence="3">
    <location>
        <begin position="937"/>
        <end position="961"/>
    </location>
</feature>
<keyword evidence="1" id="KW-0393">Immunoglobulin domain</keyword>
<reference evidence="6" key="2">
    <citation type="submission" date="2025-09" db="UniProtKB">
        <authorList>
            <consortium name="Ensembl"/>
        </authorList>
    </citation>
    <scope>IDENTIFICATION</scope>
</reference>
<dbReference type="GO" id="GO:0045124">
    <property type="term" value="P:regulation of bone resorption"/>
    <property type="evidence" value="ECO:0007669"/>
    <property type="project" value="TreeGrafter"/>
</dbReference>
<keyword evidence="3" id="KW-0472">Membrane</keyword>
<dbReference type="GeneTree" id="ENSGT00930000152707"/>
<dbReference type="SUPFAM" id="SSF48726">
    <property type="entry name" value="Immunoglobulin"/>
    <property type="match status" value="8"/>
</dbReference>
<dbReference type="InterPro" id="IPR003599">
    <property type="entry name" value="Ig_sub"/>
</dbReference>
<dbReference type="SMART" id="SM00408">
    <property type="entry name" value="IGc2"/>
    <property type="match status" value="8"/>
</dbReference>
<reference evidence="6" key="1">
    <citation type="submission" date="2025-08" db="UniProtKB">
        <authorList>
            <consortium name="Ensembl"/>
        </authorList>
    </citation>
    <scope>IDENTIFICATION</scope>
</reference>
<feature type="domain" description="Ig-like" evidence="5">
    <location>
        <begin position="832"/>
        <end position="922"/>
    </location>
</feature>
<keyword evidence="4" id="KW-0732">Signal</keyword>
<dbReference type="GO" id="GO:0032956">
    <property type="term" value="P:regulation of actin cytoskeleton organization"/>
    <property type="evidence" value="ECO:0007669"/>
    <property type="project" value="TreeGrafter"/>
</dbReference>
<dbReference type="GO" id="GO:0005886">
    <property type="term" value="C:plasma membrane"/>
    <property type="evidence" value="ECO:0007669"/>
    <property type="project" value="TreeGrafter"/>
</dbReference>
<keyword evidence="3" id="KW-1133">Transmembrane helix</keyword>
<dbReference type="GO" id="GO:2001204">
    <property type="term" value="P:regulation of osteoclast development"/>
    <property type="evidence" value="ECO:0007669"/>
    <property type="project" value="TreeGrafter"/>
</dbReference>
<feature type="domain" description="Ig-like" evidence="5">
    <location>
        <begin position="46"/>
        <end position="126"/>
    </location>
</feature>
<keyword evidence="3" id="KW-0812">Transmembrane</keyword>
<feature type="domain" description="Ig-like" evidence="5">
    <location>
        <begin position="452"/>
        <end position="542"/>
    </location>
</feature>
<dbReference type="InterPro" id="IPR013098">
    <property type="entry name" value="Ig_I-set"/>
</dbReference>
<feature type="domain" description="Ig-like" evidence="5">
    <location>
        <begin position="547"/>
        <end position="632"/>
    </location>
</feature>
<feature type="domain" description="Ig-like" evidence="5">
    <location>
        <begin position="737"/>
        <end position="816"/>
    </location>
</feature>
<feature type="region of interest" description="Disordered" evidence="2">
    <location>
        <begin position="984"/>
        <end position="1009"/>
    </location>
</feature>
<dbReference type="SMART" id="SM00409">
    <property type="entry name" value="IG"/>
    <property type="match status" value="6"/>
</dbReference>
<dbReference type="Ensembl" id="ENSEBUT00000003037.1">
    <property type="protein sequence ID" value="ENSEBUP00000002680.1"/>
    <property type="gene ID" value="ENSEBUG00000002045.1"/>
</dbReference>
<dbReference type="Pfam" id="PF07679">
    <property type="entry name" value="I-set"/>
    <property type="match status" value="1"/>
</dbReference>
<dbReference type="InterPro" id="IPR013783">
    <property type="entry name" value="Ig-like_fold"/>
</dbReference>
<evidence type="ECO:0000256" key="1">
    <source>
        <dbReference type="ARBA" id="ARBA00023319"/>
    </source>
</evidence>